<keyword evidence="2" id="KW-0408">Iron</keyword>
<dbReference type="InterPro" id="IPR011005">
    <property type="entry name" value="Dihydropteroate_synth-like_sf"/>
</dbReference>
<comment type="cofactor">
    <cofactor evidence="1">
        <name>[4Fe-4S] cluster</name>
        <dbReference type="ChEBI" id="CHEBI:49883"/>
    </cofactor>
</comment>
<dbReference type="GO" id="GO:0046429">
    <property type="term" value="F:4-hydroxy-3-methylbut-2-en-1-yl diphosphate synthase activity (ferredoxin)"/>
    <property type="evidence" value="ECO:0007669"/>
    <property type="project" value="InterPro"/>
</dbReference>
<evidence type="ECO:0000313" key="4">
    <source>
        <dbReference type="EMBL" id="CAE8677385.1"/>
    </source>
</evidence>
<evidence type="ECO:0000313" key="5">
    <source>
        <dbReference type="Proteomes" id="UP000626109"/>
    </source>
</evidence>
<dbReference type="Gene3D" id="3.20.20.20">
    <property type="entry name" value="Dihydropteroate synthase-like"/>
    <property type="match status" value="1"/>
</dbReference>
<keyword evidence="2" id="KW-0479">Metal-binding</keyword>
<evidence type="ECO:0000256" key="1">
    <source>
        <dbReference type="ARBA" id="ARBA00001966"/>
    </source>
</evidence>
<dbReference type="PANTHER" id="PTHR30454">
    <property type="entry name" value="4-HYDROXY-3-METHYLBUT-2-EN-1-YL DIPHOSPHATE SYNTHASE"/>
    <property type="match status" value="1"/>
</dbReference>
<evidence type="ECO:0000259" key="3">
    <source>
        <dbReference type="Pfam" id="PF04551"/>
    </source>
</evidence>
<dbReference type="PANTHER" id="PTHR30454:SF0">
    <property type="entry name" value="4-HYDROXY-3-METHYLBUT-2-EN-1-YL DIPHOSPHATE SYNTHASE (FERREDOXIN), CHLOROPLASTIC"/>
    <property type="match status" value="1"/>
</dbReference>
<evidence type="ECO:0000256" key="2">
    <source>
        <dbReference type="ARBA" id="ARBA00022485"/>
    </source>
</evidence>
<dbReference type="GO" id="GO:0016114">
    <property type="term" value="P:terpenoid biosynthetic process"/>
    <property type="evidence" value="ECO:0007669"/>
    <property type="project" value="InterPro"/>
</dbReference>
<dbReference type="InterPro" id="IPR004588">
    <property type="entry name" value="IspG_bac-typ"/>
</dbReference>
<gene>
    <name evidence="4" type="ORF">PGLA2088_LOCUS20300</name>
</gene>
<dbReference type="Proteomes" id="UP000626109">
    <property type="component" value="Unassembled WGS sequence"/>
</dbReference>
<organism evidence="4 5">
    <name type="scientific">Polarella glacialis</name>
    <name type="common">Dinoflagellate</name>
    <dbReference type="NCBI Taxonomy" id="89957"/>
    <lineage>
        <taxon>Eukaryota</taxon>
        <taxon>Sar</taxon>
        <taxon>Alveolata</taxon>
        <taxon>Dinophyceae</taxon>
        <taxon>Suessiales</taxon>
        <taxon>Suessiaceae</taxon>
        <taxon>Polarella</taxon>
    </lineage>
</organism>
<dbReference type="Pfam" id="PF04551">
    <property type="entry name" value="GcpE"/>
    <property type="match status" value="1"/>
</dbReference>
<comment type="caution">
    <text evidence="4">The sequence shown here is derived from an EMBL/GenBank/DDBJ whole genome shotgun (WGS) entry which is preliminary data.</text>
</comment>
<dbReference type="AlphaFoldDB" id="A0A813JDN8"/>
<accession>A0A813JDN8</accession>
<sequence>DYPLHLGVTEAGGGADGRIKSAVGIGALLLDGLGDTIRVSLTEDPEFEAKPCISLRGVAERAIGKGVTTFEEHNERRNGTFSRRKCEFPLDIPLNADGSVLTTMDVKELKDMDTKTLCERLGLRLRADGDIQKDFKSVDAVVINGMLPPAAGVKIKSLLDIPVGVICQPGPNVPEGATILVAAEAAAKGEAMPQRLGGYALLFTGEESEETMKSALVNTKASMILLRPESGDARTFTGRRFFSKLSTIPEGAS</sequence>
<feature type="domain" description="IspG TIM-barrel" evidence="3">
    <location>
        <begin position="1"/>
        <end position="52"/>
    </location>
</feature>
<name>A0A813JDN8_POLGL</name>
<protein>
    <recommendedName>
        <fullName evidence="3">IspG TIM-barrel domain-containing protein</fullName>
    </recommendedName>
</protein>
<dbReference type="GO" id="GO:0019288">
    <property type="term" value="P:isopentenyl diphosphate biosynthetic process, methylerythritol 4-phosphate pathway"/>
    <property type="evidence" value="ECO:0007669"/>
    <property type="project" value="TreeGrafter"/>
</dbReference>
<reference evidence="4" key="1">
    <citation type="submission" date="2021-02" db="EMBL/GenBank/DDBJ databases">
        <authorList>
            <person name="Dougan E. K."/>
            <person name="Rhodes N."/>
            <person name="Thang M."/>
            <person name="Chan C."/>
        </authorList>
    </citation>
    <scope>NUCLEOTIDE SEQUENCE</scope>
</reference>
<dbReference type="GO" id="GO:0051539">
    <property type="term" value="F:4 iron, 4 sulfur cluster binding"/>
    <property type="evidence" value="ECO:0007669"/>
    <property type="project" value="UniProtKB-KW"/>
</dbReference>
<proteinExistence type="predicted"/>
<feature type="non-terminal residue" evidence="4">
    <location>
        <position position="1"/>
    </location>
</feature>
<keyword evidence="2" id="KW-0004">4Fe-4S</keyword>
<dbReference type="InterPro" id="IPR058578">
    <property type="entry name" value="IspG_TIM"/>
</dbReference>
<dbReference type="EMBL" id="CAJNNW010025480">
    <property type="protein sequence ID" value="CAE8677385.1"/>
    <property type="molecule type" value="Genomic_DNA"/>
</dbReference>
<keyword evidence="2" id="KW-0411">Iron-sulfur</keyword>
<feature type="non-terminal residue" evidence="4">
    <location>
        <position position="253"/>
    </location>
</feature>